<evidence type="ECO:0000256" key="2">
    <source>
        <dbReference type="SAM" id="SignalP"/>
    </source>
</evidence>
<dbReference type="AlphaFoldDB" id="A0A137NQ70"/>
<sequence length="121" mass="12717">MKFLFLTLLTQIIISAPLLTQILGTGGVADVDLSGLSVLSSSSDTTKININKGYGNYVGPQHAPAPVYSGYDAPVGGGPTPPQLDGFQQLFNPGFQRGLPAQGFPQGFPQSRGNQLKAQRT</sequence>
<evidence type="ECO:0000313" key="4">
    <source>
        <dbReference type="Proteomes" id="UP000070444"/>
    </source>
</evidence>
<reference evidence="3 4" key="1">
    <citation type="journal article" date="2015" name="Genome Biol. Evol.">
        <title>Phylogenomic analyses indicate that early fungi evolved digesting cell walls of algal ancestors of land plants.</title>
        <authorList>
            <person name="Chang Y."/>
            <person name="Wang S."/>
            <person name="Sekimoto S."/>
            <person name="Aerts A.L."/>
            <person name="Choi C."/>
            <person name="Clum A."/>
            <person name="LaButti K.M."/>
            <person name="Lindquist E.A."/>
            <person name="Yee Ngan C."/>
            <person name="Ohm R.A."/>
            <person name="Salamov A.A."/>
            <person name="Grigoriev I.V."/>
            <person name="Spatafora J.W."/>
            <person name="Berbee M.L."/>
        </authorList>
    </citation>
    <scope>NUCLEOTIDE SEQUENCE [LARGE SCALE GENOMIC DNA]</scope>
    <source>
        <strain evidence="3 4">NRRL 28638</strain>
    </source>
</reference>
<name>A0A137NQ70_CONC2</name>
<proteinExistence type="predicted"/>
<evidence type="ECO:0000313" key="3">
    <source>
        <dbReference type="EMBL" id="KXN64844.1"/>
    </source>
</evidence>
<evidence type="ECO:0008006" key="5">
    <source>
        <dbReference type="Google" id="ProtNLM"/>
    </source>
</evidence>
<feature type="signal peptide" evidence="2">
    <location>
        <begin position="1"/>
        <end position="24"/>
    </location>
</feature>
<protein>
    <recommendedName>
        <fullName evidence="5">Secreted protein</fullName>
    </recommendedName>
</protein>
<gene>
    <name evidence="3" type="ORF">CONCODRAFT_13827</name>
</gene>
<feature type="compositionally biased region" description="Polar residues" evidence="1">
    <location>
        <begin position="108"/>
        <end position="121"/>
    </location>
</feature>
<dbReference type="Proteomes" id="UP000070444">
    <property type="component" value="Unassembled WGS sequence"/>
</dbReference>
<keyword evidence="2" id="KW-0732">Signal</keyword>
<dbReference type="EMBL" id="KQ965127">
    <property type="protein sequence ID" value="KXN64844.1"/>
    <property type="molecule type" value="Genomic_DNA"/>
</dbReference>
<keyword evidence="4" id="KW-1185">Reference proteome</keyword>
<accession>A0A137NQ70</accession>
<feature type="region of interest" description="Disordered" evidence="1">
    <location>
        <begin position="98"/>
        <end position="121"/>
    </location>
</feature>
<evidence type="ECO:0000256" key="1">
    <source>
        <dbReference type="SAM" id="MobiDB-lite"/>
    </source>
</evidence>
<organism evidence="3 4">
    <name type="scientific">Conidiobolus coronatus (strain ATCC 28846 / CBS 209.66 / NRRL 28638)</name>
    <name type="common">Delacroixia coronata</name>
    <dbReference type="NCBI Taxonomy" id="796925"/>
    <lineage>
        <taxon>Eukaryota</taxon>
        <taxon>Fungi</taxon>
        <taxon>Fungi incertae sedis</taxon>
        <taxon>Zoopagomycota</taxon>
        <taxon>Entomophthoromycotina</taxon>
        <taxon>Entomophthoromycetes</taxon>
        <taxon>Entomophthorales</taxon>
        <taxon>Ancylistaceae</taxon>
        <taxon>Conidiobolus</taxon>
    </lineage>
</organism>
<feature type="chain" id="PRO_5007293912" description="Secreted protein" evidence="2">
    <location>
        <begin position="25"/>
        <end position="121"/>
    </location>
</feature>